<feature type="region of interest" description="Disordered" evidence="1">
    <location>
        <begin position="66"/>
        <end position="90"/>
    </location>
</feature>
<evidence type="ECO:0000313" key="2">
    <source>
        <dbReference type="EMBL" id="CEK64156.1"/>
    </source>
</evidence>
<dbReference type="EMBL" id="HACG01017291">
    <property type="protein sequence ID" value="CEK64156.1"/>
    <property type="molecule type" value="Transcribed_RNA"/>
</dbReference>
<organism evidence="2">
    <name type="scientific">Arion vulgaris</name>
    <dbReference type="NCBI Taxonomy" id="1028688"/>
    <lineage>
        <taxon>Eukaryota</taxon>
        <taxon>Metazoa</taxon>
        <taxon>Spiralia</taxon>
        <taxon>Lophotrochozoa</taxon>
        <taxon>Mollusca</taxon>
        <taxon>Gastropoda</taxon>
        <taxon>Heterobranchia</taxon>
        <taxon>Euthyneura</taxon>
        <taxon>Panpulmonata</taxon>
        <taxon>Eupulmonata</taxon>
        <taxon>Stylommatophora</taxon>
        <taxon>Helicina</taxon>
        <taxon>Arionoidea</taxon>
        <taxon>Arionidae</taxon>
        <taxon>Arion</taxon>
    </lineage>
</organism>
<reference evidence="2" key="1">
    <citation type="submission" date="2014-12" db="EMBL/GenBank/DDBJ databases">
        <title>Insight into the proteome of Arion vulgaris.</title>
        <authorList>
            <person name="Aradska J."/>
            <person name="Bulat T."/>
            <person name="Smidak R."/>
            <person name="Sarate P."/>
            <person name="Gangsoo J."/>
            <person name="Sialana F."/>
            <person name="Bilban M."/>
            <person name="Lubec G."/>
        </authorList>
    </citation>
    <scope>NUCLEOTIDE SEQUENCE</scope>
    <source>
        <tissue evidence="2">Skin</tissue>
    </source>
</reference>
<feature type="region of interest" description="Disordered" evidence="1">
    <location>
        <begin position="1"/>
        <end position="28"/>
    </location>
</feature>
<dbReference type="AlphaFoldDB" id="A0A0B6Z887"/>
<feature type="compositionally biased region" description="Polar residues" evidence="1">
    <location>
        <begin position="7"/>
        <end position="28"/>
    </location>
</feature>
<feature type="non-terminal residue" evidence="2">
    <location>
        <position position="1"/>
    </location>
</feature>
<proteinExistence type="predicted"/>
<protein>
    <submittedName>
        <fullName evidence="2">Uncharacterized protein</fullName>
    </submittedName>
</protein>
<feature type="compositionally biased region" description="Polar residues" evidence="1">
    <location>
        <begin position="70"/>
        <end position="84"/>
    </location>
</feature>
<name>A0A0B6Z887_9EUPU</name>
<evidence type="ECO:0000256" key="1">
    <source>
        <dbReference type="SAM" id="MobiDB-lite"/>
    </source>
</evidence>
<sequence>EIDLHSSKTTSADNTHQQKSSPPDENCMETSIPVQNCVATETVNCTVHDGKDTSVQVNECTPSDIPYQPNKLSDGSTTCPVSSTEDFDIE</sequence>
<gene>
    <name evidence="2" type="primary">ORF50776</name>
</gene>
<accession>A0A0B6Z887</accession>